<protein>
    <submittedName>
        <fullName evidence="3">Endonuclease/exonuclease/phosphatase (EEP) superfamily protein YafD</fullName>
    </submittedName>
</protein>
<feature type="transmembrane region" description="Helical" evidence="1">
    <location>
        <begin position="21"/>
        <end position="42"/>
    </location>
</feature>
<dbReference type="RefSeq" id="WP_232323087.1">
    <property type="nucleotide sequence ID" value="NZ_BDDI01000025.1"/>
</dbReference>
<feature type="transmembrane region" description="Helical" evidence="1">
    <location>
        <begin position="54"/>
        <end position="73"/>
    </location>
</feature>
<keyword evidence="3" id="KW-0378">Hydrolase</keyword>
<dbReference type="Gene3D" id="3.60.10.10">
    <property type="entry name" value="Endonuclease/exonuclease/phosphatase"/>
    <property type="match status" value="1"/>
</dbReference>
<keyword evidence="3" id="KW-0269">Exonuclease</keyword>
<keyword evidence="1" id="KW-0812">Transmembrane</keyword>
<evidence type="ECO:0000259" key="2">
    <source>
        <dbReference type="Pfam" id="PF03372"/>
    </source>
</evidence>
<dbReference type="EMBL" id="JACHWS010000002">
    <property type="protein sequence ID" value="MBB3037944.1"/>
    <property type="molecule type" value="Genomic_DNA"/>
</dbReference>
<dbReference type="GO" id="GO:0004527">
    <property type="term" value="F:exonuclease activity"/>
    <property type="evidence" value="ECO:0007669"/>
    <property type="project" value="UniProtKB-KW"/>
</dbReference>
<evidence type="ECO:0000313" key="3">
    <source>
        <dbReference type="EMBL" id="MBB3037944.1"/>
    </source>
</evidence>
<dbReference type="AlphaFoldDB" id="A0A839RP91"/>
<dbReference type="InterPro" id="IPR005135">
    <property type="entry name" value="Endo/exonuclease/phosphatase"/>
</dbReference>
<organism evidence="3 4">
    <name type="scientific">Hoyosella altamirensis</name>
    <dbReference type="NCBI Taxonomy" id="616997"/>
    <lineage>
        <taxon>Bacteria</taxon>
        <taxon>Bacillati</taxon>
        <taxon>Actinomycetota</taxon>
        <taxon>Actinomycetes</taxon>
        <taxon>Mycobacteriales</taxon>
        <taxon>Hoyosellaceae</taxon>
        <taxon>Hoyosella</taxon>
    </lineage>
</organism>
<keyword evidence="4" id="KW-1185">Reference proteome</keyword>
<gene>
    <name evidence="3" type="ORF">FHU29_002393</name>
</gene>
<keyword evidence="1" id="KW-0472">Membrane</keyword>
<dbReference type="InterPro" id="IPR036691">
    <property type="entry name" value="Endo/exonu/phosph_ase_sf"/>
</dbReference>
<dbReference type="Proteomes" id="UP000567922">
    <property type="component" value="Unassembled WGS sequence"/>
</dbReference>
<keyword evidence="3" id="KW-0540">Nuclease</keyword>
<dbReference type="SUPFAM" id="SSF56219">
    <property type="entry name" value="DNase I-like"/>
    <property type="match status" value="1"/>
</dbReference>
<dbReference type="Pfam" id="PF03372">
    <property type="entry name" value="Exo_endo_phos"/>
    <property type="match status" value="1"/>
</dbReference>
<feature type="domain" description="Endonuclease/exonuclease/phosphatase" evidence="2">
    <location>
        <begin position="121"/>
        <end position="327"/>
    </location>
</feature>
<proteinExistence type="predicted"/>
<dbReference type="GO" id="GO:0004519">
    <property type="term" value="F:endonuclease activity"/>
    <property type="evidence" value="ECO:0007669"/>
    <property type="project" value="UniProtKB-KW"/>
</dbReference>
<feature type="transmembrane region" description="Helical" evidence="1">
    <location>
        <begin position="80"/>
        <end position="102"/>
    </location>
</feature>
<evidence type="ECO:0000256" key="1">
    <source>
        <dbReference type="SAM" id="Phobius"/>
    </source>
</evidence>
<evidence type="ECO:0000313" key="4">
    <source>
        <dbReference type="Proteomes" id="UP000567922"/>
    </source>
</evidence>
<keyword evidence="3" id="KW-0255">Endonuclease</keyword>
<reference evidence="3 4" key="1">
    <citation type="submission" date="2020-08" db="EMBL/GenBank/DDBJ databases">
        <title>Sequencing the genomes of 1000 actinobacteria strains.</title>
        <authorList>
            <person name="Klenk H.-P."/>
        </authorList>
    </citation>
    <scope>NUCLEOTIDE SEQUENCE [LARGE SCALE GENOMIC DNA]</scope>
    <source>
        <strain evidence="3 4">DSM 45258</strain>
    </source>
</reference>
<sequence length="345" mass="36487">MARSAEITTVTRRPMRSRWRALRWLVDLSAAAGIAVSGFAIILFSTDVQRDRAVALASFTPLLLITAFIALVIAIAGKRWVLATIAALVSVAGAAVIGPLFVASGASGAGAHSCAINLRVMQANLLFGTADLDALVQTAKERDADILTVQELTEEAGAGLERAGIDELLPYQLLRPSPGGGGAAIYSRLPLENGRSLDGFLPTNLTAEIEIGSRQPLVLYAVHPVPPFPRAARWHAEYETLAAELEAATAHEFVLVSGDFNATYFHKKYRDLLALGYEDAAASLGAGLMSTYPADKWYPALVGIDRIVTKGATATSLSRVKIPGSDHHGLVADVCVPPRAHADSG</sequence>
<comment type="caution">
    <text evidence="3">The sequence shown here is derived from an EMBL/GenBank/DDBJ whole genome shotgun (WGS) entry which is preliminary data.</text>
</comment>
<name>A0A839RP91_9ACTN</name>
<accession>A0A839RP91</accession>
<keyword evidence="1" id="KW-1133">Transmembrane helix</keyword>